<dbReference type="NCBIfam" id="NF008087">
    <property type="entry name" value="PRK10826.1"/>
    <property type="match status" value="1"/>
</dbReference>
<dbReference type="InterPro" id="IPR036412">
    <property type="entry name" value="HAD-like_sf"/>
</dbReference>
<dbReference type="GO" id="GO:0050286">
    <property type="term" value="F:sorbitol-6-phosphatase activity"/>
    <property type="evidence" value="ECO:0007669"/>
    <property type="project" value="UniProtKB-EC"/>
</dbReference>
<dbReference type="InterPro" id="IPR023214">
    <property type="entry name" value="HAD_sf"/>
</dbReference>
<dbReference type="InterPro" id="IPR023198">
    <property type="entry name" value="PGP-like_dom2"/>
</dbReference>
<protein>
    <submittedName>
        <fullName evidence="1">Hexitol phosphatase HxpB</fullName>
        <ecNumber evidence="1">3.1.3.22</ecNumber>
        <ecNumber evidence="1">3.1.3.50</ecNumber>
        <ecNumber evidence="1">3.1.3.68</ecNumber>
    </submittedName>
</protein>
<dbReference type="EC" id="3.1.3.22" evidence="1"/>
<dbReference type="Gene3D" id="1.10.150.240">
    <property type="entry name" value="Putative phosphatase, domain 2"/>
    <property type="match status" value="1"/>
</dbReference>
<dbReference type="EMBL" id="JASJOU010000001">
    <property type="protein sequence ID" value="MDJ1499204.1"/>
    <property type="molecule type" value="Genomic_DNA"/>
</dbReference>
<dbReference type="AlphaFoldDB" id="A0AAE3R012"/>
<dbReference type="Pfam" id="PF13419">
    <property type="entry name" value="HAD_2"/>
    <property type="match status" value="1"/>
</dbReference>
<dbReference type="Proteomes" id="UP001232063">
    <property type="component" value="Unassembled WGS sequence"/>
</dbReference>
<keyword evidence="1" id="KW-0378">Hydrolase</keyword>
<dbReference type="GO" id="GO:0050084">
    <property type="term" value="F:mannitol-1-phosphatase activity"/>
    <property type="evidence" value="ECO:0007669"/>
    <property type="project" value="UniProtKB-EC"/>
</dbReference>
<dbReference type="NCBIfam" id="TIGR01509">
    <property type="entry name" value="HAD-SF-IA-v3"/>
    <property type="match status" value="1"/>
</dbReference>
<comment type="caution">
    <text evidence="1">The sequence shown here is derived from an EMBL/GenBank/DDBJ whole genome shotgun (WGS) entry which is preliminary data.</text>
</comment>
<dbReference type="RefSeq" id="WP_314508743.1">
    <property type="nucleotide sequence ID" value="NZ_JASJOU010000001.1"/>
</dbReference>
<gene>
    <name evidence="1" type="primary">hxpB</name>
    <name evidence="1" type="ORF">QNI22_01035</name>
</gene>
<dbReference type="PANTHER" id="PTHR18901">
    <property type="entry name" value="2-DEOXYGLUCOSE-6-PHOSPHATE PHOSPHATASE 2"/>
    <property type="match status" value="1"/>
</dbReference>
<evidence type="ECO:0000313" key="2">
    <source>
        <dbReference type="Proteomes" id="UP001232063"/>
    </source>
</evidence>
<dbReference type="SFLD" id="SFLDS00003">
    <property type="entry name" value="Haloacid_Dehalogenase"/>
    <property type="match status" value="1"/>
</dbReference>
<evidence type="ECO:0000313" key="1">
    <source>
        <dbReference type="EMBL" id="MDJ1499204.1"/>
    </source>
</evidence>
<proteinExistence type="predicted"/>
<dbReference type="InterPro" id="IPR006439">
    <property type="entry name" value="HAD-SF_hydro_IA"/>
</dbReference>
<dbReference type="Gene3D" id="3.40.50.1000">
    <property type="entry name" value="HAD superfamily/HAD-like"/>
    <property type="match status" value="1"/>
</dbReference>
<dbReference type="PANTHER" id="PTHR18901:SF38">
    <property type="entry name" value="PSEUDOURIDINE-5'-PHOSPHATASE"/>
    <property type="match status" value="1"/>
</dbReference>
<dbReference type="GO" id="GO:0003850">
    <property type="term" value="F:2-deoxyglucose-6-phosphatase activity"/>
    <property type="evidence" value="ECO:0007669"/>
    <property type="project" value="UniProtKB-EC"/>
</dbReference>
<sequence length="221" mass="24424">MIQAIIFDMDGLLIDSEPQWRIAEIEVFAKVGVLLTESMTYQTTGLRTDEVINYWYQRQPWKNRTPAEVTADLNATALYHISRHAEVLPGVYEILDFVAKKSIPMAVASSSSMALIEAVLEKLKIRHLFSVIHSGTLEAKGKPDPAVYITTAKKLGIPAPHCLALEDSVNGMRAGLKAGMKVVAVPAPESFTRPEYGEASLKIASLLDFTESVWEQLNKLP</sequence>
<dbReference type="InterPro" id="IPR041492">
    <property type="entry name" value="HAD_2"/>
</dbReference>
<name>A0AAE3R012_9BACT</name>
<dbReference type="SFLD" id="SFLDG01129">
    <property type="entry name" value="C1.5:_HAD__Beta-PGM__Phosphata"/>
    <property type="match status" value="1"/>
</dbReference>
<organism evidence="1 2">
    <name type="scientific">Xanthocytophaga agilis</name>
    <dbReference type="NCBI Taxonomy" id="3048010"/>
    <lineage>
        <taxon>Bacteria</taxon>
        <taxon>Pseudomonadati</taxon>
        <taxon>Bacteroidota</taxon>
        <taxon>Cytophagia</taxon>
        <taxon>Cytophagales</taxon>
        <taxon>Rhodocytophagaceae</taxon>
        <taxon>Xanthocytophaga</taxon>
    </lineage>
</organism>
<reference evidence="1" key="1">
    <citation type="submission" date="2023-05" db="EMBL/GenBank/DDBJ databases">
        <authorList>
            <person name="Zhang X."/>
        </authorList>
    </citation>
    <scope>NUCLEOTIDE SEQUENCE</scope>
    <source>
        <strain evidence="1">BD1B2-1</strain>
    </source>
</reference>
<dbReference type="EC" id="3.1.3.50" evidence="1"/>
<dbReference type="SUPFAM" id="SSF56784">
    <property type="entry name" value="HAD-like"/>
    <property type="match status" value="1"/>
</dbReference>
<dbReference type="EC" id="3.1.3.68" evidence="1"/>
<keyword evidence="2" id="KW-1185">Reference proteome</keyword>
<dbReference type="SFLD" id="SFLDG01135">
    <property type="entry name" value="C1.5.6:_HAD__Beta-PGM__Phospha"/>
    <property type="match status" value="1"/>
</dbReference>
<accession>A0AAE3R012</accession>